<dbReference type="EMBL" id="JPKZ01002986">
    <property type="protein sequence ID" value="KHN73931.1"/>
    <property type="molecule type" value="Genomic_DNA"/>
</dbReference>
<evidence type="ECO:0000313" key="3">
    <source>
        <dbReference type="Proteomes" id="UP000031036"/>
    </source>
</evidence>
<evidence type="ECO:0000313" key="2">
    <source>
        <dbReference type="EMBL" id="KHN73931.1"/>
    </source>
</evidence>
<dbReference type="AlphaFoldDB" id="A0A0B2USE0"/>
<accession>A0A0B2USE0</accession>
<organism evidence="2 3">
    <name type="scientific">Toxocara canis</name>
    <name type="common">Canine roundworm</name>
    <dbReference type="NCBI Taxonomy" id="6265"/>
    <lineage>
        <taxon>Eukaryota</taxon>
        <taxon>Metazoa</taxon>
        <taxon>Ecdysozoa</taxon>
        <taxon>Nematoda</taxon>
        <taxon>Chromadorea</taxon>
        <taxon>Rhabditida</taxon>
        <taxon>Spirurina</taxon>
        <taxon>Ascaridomorpha</taxon>
        <taxon>Ascaridoidea</taxon>
        <taxon>Toxocaridae</taxon>
        <taxon>Toxocara</taxon>
    </lineage>
</organism>
<name>A0A0B2USE0_TOXCA</name>
<evidence type="ECO:0000256" key="1">
    <source>
        <dbReference type="SAM" id="MobiDB-lite"/>
    </source>
</evidence>
<dbReference type="Proteomes" id="UP000031036">
    <property type="component" value="Unassembled WGS sequence"/>
</dbReference>
<sequence length="141" mass="15696">MEFPLAGCGAQCARARLTMFQEGQKNTIWNWAVHRSSENGNWNPLSGAHTFAISWHDNNGNEKKSVDKSDKHYRFPRDRQGEVGKEGFNKCLTVNTMRFVGSQKAGSMVGDKKKMNMNDVAPPSKRGAERNGVQQLPVGIS</sequence>
<feature type="region of interest" description="Disordered" evidence="1">
    <location>
        <begin position="105"/>
        <end position="141"/>
    </location>
</feature>
<keyword evidence="3" id="KW-1185">Reference proteome</keyword>
<reference evidence="2 3" key="1">
    <citation type="submission" date="2014-11" db="EMBL/GenBank/DDBJ databases">
        <title>Genetic blueprint of the zoonotic pathogen Toxocara canis.</title>
        <authorList>
            <person name="Zhu X.-Q."/>
            <person name="Korhonen P.K."/>
            <person name="Cai H."/>
            <person name="Young N.D."/>
            <person name="Nejsum P."/>
            <person name="von Samson-Himmelstjerna G."/>
            <person name="Boag P.R."/>
            <person name="Tan P."/>
            <person name="Li Q."/>
            <person name="Min J."/>
            <person name="Yang Y."/>
            <person name="Wang X."/>
            <person name="Fang X."/>
            <person name="Hall R.S."/>
            <person name="Hofmann A."/>
            <person name="Sternberg P.W."/>
            <person name="Jex A.R."/>
            <person name="Gasser R.B."/>
        </authorList>
    </citation>
    <scope>NUCLEOTIDE SEQUENCE [LARGE SCALE GENOMIC DNA]</scope>
    <source>
        <strain evidence="2">PN_DK_2014</strain>
    </source>
</reference>
<gene>
    <name evidence="2" type="ORF">Tcan_10800</name>
</gene>
<proteinExistence type="predicted"/>
<comment type="caution">
    <text evidence="2">The sequence shown here is derived from an EMBL/GenBank/DDBJ whole genome shotgun (WGS) entry which is preliminary data.</text>
</comment>
<protein>
    <submittedName>
        <fullName evidence="2">Uncharacterized protein</fullName>
    </submittedName>
</protein>